<dbReference type="Pfam" id="PF05656">
    <property type="entry name" value="DUF805"/>
    <property type="match status" value="1"/>
</dbReference>
<gene>
    <name evidence="2" type="ordered locus">Mmar10_1089</name>
</gene>
<accession>Q0AQQ5</accession>
<dbReference type="KEGG" id="mmr:Mmar10_1089"/>
<dbReference type="InterPro" id="IPR008523">
    <property type="entry name" value="DUF805"/>
</dbReference>
<feature type="transmembrane region" description="Helical" evidence="1">
    <location>
        <begin position="25"/>
        <end position="50"/>
    </location>
</feature>
<evidence type="ECO:0000256" key="1">
    <source>
        <dbReference type="SAM" id="Phobius"/>
    </source>
</evidence>
<sequence length="160" mass="17183">MTVFRSIQYNLQNLRRFDGQDGKAVFLPYLMPVIYLVSIGFMLSIVPVALGVLGNSDNPGGSWIWSSLSCSLVVLVGIGLLAAAITRRLRDTGRSIIWAIPPFVLLLIAAGLMSYALAGMLSAGAPTDLFYAMFTVNLVYLVSLAPLAFHLNRDGSSEAG</sequence>
<keyword evidence="1" id="KW-0812">Transmembrane</keyword>
<protein>
    <recommendedName>
        <fullName evidence="4">DUF805 domain-containing protein</fullName>
    </recommendedName>
</protein>
<evidence type="ECO:0000313" key="3">
    <source>
        <dbReference type="Proteomes" id="UP000001964"/>
    </source>
</evidence>
<dbReference type="OrthoDB" id="7187019at2"/>
<evidence type="ECO:0008006" key="4">
    <source>
        <dbReference type="Google" id="ProtNLM"/>
    </source>
</evidence>
<keyword evidence="1" id="KW-1133">Transmembrane helix</keyword>
<feature type="transmembrane region" description="Helical" evidence="1">
    <location>
        <begin position="62"/>
        <end position="84"/>
    </location>
</feature>
<dbReference type="AlphaFoldDB" id="Q0AQQ5"/>
<evidence type="ECO:0000313" key="2">
    <source>
        <dbReference type="EMBL" id="ABI65382.1"/>
    </source>
</evidence>
<feature type="transmembrane region" description="Helical" evidence="1">
    <location>
        <begin position="96"/>
        <end position="117"/>
    </location>
</feature>
<dbReference type="EMBL" id="CP000449">
    <property type="protein sequence ID" value="ABI65382.1"/>
    <property type="molecule type" value="Genomic_DNA"/>
</dbReference>
<keyword evidence="3" id="KW-1185">Reference proteome</keyword>
<dbReference type="HOGENOM" id="CLU_093674_0_1_5"/>
<dbReference type="GO" id="GO:0016020">
    <property type="term" value="C:membrane"/>
    <property type="evidence" value="ECO:0007669"/>
    <property type="project" value="InterPro"/>
</dbReference>
<reference evidence="2 3" key="1">
    <citation type="submission" date="2006-08" db="EMBL/GenBank/DDBJ databases">
        <title>Complete sequence of Maricaulis maris MCS10.</title>
        <authorList>
            <consortium name="US DOE Joint Genome Institute"/>
            <person name="Copeland A."/>
            <person name="Lucas S."/>
            <person name="Lapidus A."/>
            <person name="Barry K."/>
            <person name="Detter J.C."/>
            <person name="Glavina del Rio T."/>
            <person name="Hammon N."/>
            <person name="Israni S."/>
            <person name="Dalin E."/>
            <person name="Tice H."/>
            <person name="Pitluck S."/>
            <person name="Saunders E."/>
            <person name="Brettin T."/>
            <person name="Bruce D."/>
            <person name="Han C."/>
            <person name="Tapia R."/>
            <person name="Gilna P."/>
            <person name="Schmutz J."/>
            <person name="Larimer F."/>
            <person name="Land M."/>
            <person name="Hauser L."/>
            <person name="Kyrpides N."/>
            <person name="Mikhailova N."/>
            <person name="Viollier P."/>
            <person name="Stephens C."/>
            <person name="Richardson P."/>
        </authorList>
    </citation>
    <scope>NUCLEOTIDE SEQUENCE [LARGE SCALE GENOMIC DNA]</scope>
    <source>
        <strain evidence="2 3">MCS10</strain>
    </source>
</reference>
<feature type="transmembrane region" description="Helical" evidence="1">
    <location>
        <begin position="129"/>
        <end position="149"/>
    </location>
</feature>
<organism evidence="2 3">
    <name type="scientific">Maricaulis maris (strain MCS10)</name>
    <name type="common">Caulobacter maris</name>
    <dbReference type="NCBI Taxonomy" id="394221"/>
    <lineage>
        <taxon>Bacteria</taxon>
        <taxon>Pseudomonadati</taxon>
        <taxon>Pseudomonadota</taxon>
        <taxon>Alphaproteobacteria</taxon>
        <taxon>Maricaulales</taxon>
        <taxon>Maricaulaceae</taxon>
        <taxon>Maricaulis</taxon>
    </lineage>
</organism>
<dbReference type="RefSeq" id="WP_011643029.1">
    <property type="nucleotide sequence ID" value="NC_008347.1"/>
</dbReference>
<proteinExistence type="predicted"/>
<name>Q0AQQ5_MARMM</name>
<dbReference type="Proteomes" id="UP000001964">
    <property type="component" value="Chromosome"/>
</dbReference>
<keyword evidence="1" id="KW-0472">Membrane</keyword>